<dbReference type="EMBL" id="ML986671">
    <property type="protein sequence ID" value="KAF2260856.1"/>
    <property type="molecule type" value="Genomic_DNA"/>
</dbReference>
<organism evidence="1 2">
    <name type="scientific">Lojkania enalia</name>
    <dbReference type="NCBI Taxonomy" id="147567"/>
    <lineage>
        <taxon>Eukaryota</taxon>
        <taxon>Fungi</taxon>
        <taxon>Dikarya</taxon>
        <taxon>Ascomycota</taxon>
        <taxon>Pezizomycotina</taxon>
        <taxon>Dothideomycetes</taxon>
        <taxon>Pleosporomycetidae</taxon>
        <taxon>Pleosporales</taxon>
        <taxon>Pleosporales incertae sedis</taxon>
        <taxon>Lojkania</taxon>
    </lineage>
</organism>
<name>A0A9P4K2T9_9PLEO</name>
<sequence length="297" mass="33595">MRVITYSYLAAAAAATPTSMLRPTSSGLKDSPACPSGYEYITVPQSCTNRVPQLCSGLQPDHICGVCAAVPTNAKHVAFRCPPDDIPTPTSPRAMITKRPTFNGKRDRDLRLRTMWIESCPSYHRNLIDETLTPVYSTQGATSVIIDCVWRERIICPDGQTPQYQFSGTMTINVQCSWIREEDAWDWAYPDCEPGEWPVMQISQGYYMEQGITHPYVDRYLEVPTLTGFPGQPHETRLDCYPWNPITAQTFHMSGTMTKTRNYTPSQPVIFLVRAINPEPFVGTSRYYFAPEPTDDW</sequence>
<gene>
    <name evidence="1" type="ORF">CC78DRAFT_584392</name>
</gene>
<dbReference type="Proteomes" id="UP000800093">
    <property type="component" value="Unassembled WGS sequence"/>
</dbReference>
<evidence type="ECO:0000313" key="2">
    <source>
        <dbReference type="Proteomes" id="UP000800093"/>
    </source>
</evidence>
<comment type="caution">
    <text evidence="1">The sequence shown here is derived from an EMBL/GenBank/DDBJ whole genome shotgun (WGS) entry which is preliminary data.</text>
</comment>
<accession>A0A9P4K2T9</accession>
<proteinExistence type="predicted"/>
<evidence type="ECO:0000313" key="1">
    <source>
        <dbReference type="EMBL" id="KAF2260856.1"/>
    </source>
</evidence>
<reference evidence="2" key="1">
    <citation type="journal article" date="2020" name="Stud. Mycol.">
        <title>101 Dothideomycetes genomes: A test case for predicting lifestyles and emergence of pathogens.</title>
        <authorList>
            <person name="Haridas S."/>
            <person name="Albert R."/>
            <person name="Binder M."/>
            <person name="Bloem J."/>
            <person name="LaButti K."/>
            <person name="Salamov A."/>
            <person name="Andreopoulos B."/>
            <person name="Baker S."/>
            <person name="Barry K."/>
            <person name="Bills G."/>
            <person name="Bluhm B."/>
            <person name="Cannon C."/>
            <person name="Castanera R."/>
            <person name="Culley D."/>
            <person name="Daum C."/>
            <person name="Ezra D."/>
            <person name="Gonzalez J."/>
            <person name="Henrissat B."/>
            <person name="Kuo A."/>
            <person name="Liang C."/>
            <person name="Lipzen A."/>
            <person name="Lutzoni F."/>
            <person name="Magnuson J."/>
            <person name="Mondo S."/>
            <person name="Nolan M."/>
            <person name="Ohm R."/>
            <person name="Pangilinan J."/>
            <person name="Park H.-J."/>
            <person name="Ramirez L."/>
            <person name="Alfaro M."/>
            <person name="Sun H."/>
            <person name="Tritt A."/>
            <person name="Yoshinaga Y."/>
            <person name="Zwiers L.-H."/>
            <person name="Turgeon B."/>
            <person name="Goodwin S."/>
            <person name="Spatafora J."/>
            <person name="Crous P."/>
            <person name="Grigoriev I."/>
        </authorList>
    </citation>
    <scope>NUCLEOTIDE SEQUENCE [LARGE SCALE GENOMIC DNA]</scope>
    <source>
        <strain evidence="2">CBS 304.66</strain>
    </source>
</reference>
<keyword evidence="2" id="KW-1185">Reference proteome</keyword>
<dbReference type="AlphaFoldDB" id="A0A9P4K2T9"/>
<protein>
    <submittedName>
        <fullName evidence="1">Uncharacterized protein</fullName>
    </submittedName>
</protein>